<feature type="region of interest" description="Disordered" evidence="1">
    <location>
        <begin position="490"/>
        <end position="513"/>
    </location>
</feature>
<protein>
    <submittedName>
        <fullName evidence="2">Uncharacterized protein</fullName>
    </submittedName>
</protein>
<dbReference type="VEuPathDB" id="GiardiaDB:SS50377_27275"/>
<keyword evidence="5" id="KW-1185">Reference proteome</keyword>
<dbReference type="EMBL" id="KI546119">
    <property type="protein sequence ID" value="EST44296.1"/>
    <property type="molecule type" value="Genomic_DNA"/>
</dbReference>
<reference evidence="2 3" key="1">
    <citation type="journal article" date="2014" name="PLoS Genet.">
        <title>The Genome of Spironucleus salmonicida Highlights a Fish Pathogen Adapted to Fluctuating Environments.</title>
        <authorList>
            <person name="Xu F."/>
            <person name="Jerlstrom-Hultqvist J."/>
            <person name="Einarsson E."/>
            <person name="Astvaldsson A."/>
            <person name="Svard S.G."/>
            <person name="Andersson J.O."/>
        </authorList>
    </citation>
    <scope>NUCLEOTIDE SEQUENCE</scope>
    <source>
        <strain evidence="3">ATCC 50377</strain>
    </source>
</reference>
<sequence length="513" mass="57625">MQLHPLETAPPATSLQLPDYFPTSAAHAHPGFSTLAAHQPRPLTYVAPAQIFVGDRQVRPYRVRAYDEAEIAKFQRRNAENNLKYVAQAQALLTMERSQQRAPEVVQQQVGRAPCAPFDYQTSTRQIVEELQMDQFQPRFGHVSGQIGVATVAGNDKISTQEIAFFEPKIQDVMRDEIMQNLYRGTLQKQLDAQMQQNGNFASYQQNNVQQQAFNGWNQQPTGNGNWQQFGQQNQYGAGNQIPAFNYGQNQQNQQGSNAVQYSQLQQRQNQSQQPQIQQNQAPLAPPISNNVANTSIELDVDFSEIALNEDKINKHIEFNKQAARQIEEIDNMVSDAKKINAFSQNNRSKDADLALEHNFSMISSGIDEQNVQKKPKNSTMSQIDDSLSEFNIDKIVAKVPQKRPDSVVRIPKQSSQDVIKGLLNGDETLDSTLDISIEAPKPKLPKKQIKKSPVKVAKKVAKVAKPMKKQIIESSEDDSFLQQIMKKDHHKAAKRAIESSDDLGLGFSDSDF</sequence>
<accession>V6LKP0</accession>
<dbReference type="Proteomes" id="UP000018208">
    <property type="component" value="Unassembled WGS sequence"/>
</dbReference>
<evidence type="ECO:0000313" key="2">
    <source>
        <dbReference type="EMBL" id="EST44296.1"/>
    </source>
</evidence>
<proteinExistence type="predicted"/>
<feature type="compositionally biased region" description="Low complexity" evidence="1">
    <location>
        <begin position="248"/>
        <end position="283"/>
    </location>
</feature>
<dbReference type="EMBL" id="AUWU02000007">
    <property type="protein sequence ID" value="KAH0570993.1"/>
    <property type="molecule type" value="Genomic_DNA"/>
</dbReference>
<evidence type="ECO:0000313" key="5">
    <source>
        <dbReference type="Proteomes" id="UP000018208"/>
    </source>
</evidence>
<evidence type="ECO:0000256" key="1">
    <source>
        <dbReference type="SAM" id="MobiDB-lite"/>
    </source>
</evidence>
<dbReference type="VEuPathDB" id="GiardiaDB:SS50377_27287"/>
<evidence type="ECO:0000313" key="4">
    <source>
        <dbReference type="EMBL" id="KAH0570993.1"/>
    </source>
</evidence>
<dbReference type="AlphaFoldDB" id="V6LKP0"/>
<dbReference type="EMBL" id="AUWU02000007">
    <property type="protein sequence ID" value="KAH0570981.1"/>
    <property type="molecule type" value="Genomic_DNA"/>
</dbReference>
<organism evidence="2">
    <name type="scientific">Spironucleus salmonicida</name>
    <dbReference type="NCBI Taxonomy" id="348837"/>
    <lineage>
        <taxon>Eukaryota</taxon>
        <taxon>Metamonada</taxon>
        <taxon>Diplomonadida</taxon>
        <taxon>Hexamitidae</taxon>
        <taxon>Hexamitinae</taxon>
        <taxon>Spironucleus</taxon>
    </lineage>
</organism>
<gene>
    <name evidence="2" type="ORF">SS50377_15830</name>
    <name evidence="3" type="ORF">SS50377_27275</name>
    <name evidence="4" type="ORF">SS50377_27287</name>
</gene>
<feature type="region of interest" description="Disordered" evidence="1">
    <location>
        <begin position="238"/>
        <end position="289"/>
    </location>
</feature>
<reference evidence="3" key="2">
    <citation type="submission" date="2020-12" db="EMBL/GenBank/DDBJ databases">
        <title>New Spironucleus salmonicida genome in near-complete chromosomes.</title>
        <authorList>
            <person name="Xu F."/>
            <person name="Kurt Z."/>
            <person name="Jimenez-Gonzalez A."/>
            <person name="Astvaldsson A."/>
            <person name="Andersson J.O."/>
            <person name="Svard S.G."/>
        </authorList>
    </citation>
    <scope>NUCLEOTIDE SEQUENCE</scope>
    <source>
        <strain evidence="3">ATCC 50377</strain>
    </source>
</reference>
<name>V6LKP0_9EUKA</name>
<feature type="compositionally biased region" description="Low complexity" evidence="1">
    <location>
        <begin position="503"/>
        <end position="513"/>
    </location>
</feature>
<evidence type="ECO:0000313" key="3">
    <source>
        <dbReference type="EMBL" id="KAH0570981.1"/>
    </source>
</evidence>